<reference evidence="2 3" key="1">
    <citation type="submission" date="2015-01" db="EMBL/GenBank/DDBJ databases">
        <title>The Genome Sequence of Fonsecaea pedrosoi CBS 271.37.</title>
        <authorList>
            <consortium name="The Broad Institute Genomics Platform"/>
            <person name="Cuomo C."/>
            <person name="de Hoog S."/>
            <person name="Gorbushina A."/>
            <person name="Stielow B."/>
            <person name="Teixiera M."/>
            <person name="Abouelleil A."/>
            <person name="Chapman S.B."/>
            <person name="Priest M."/>
            <person name="Young S.K."/>
            <person name="Wortman J."/>
            <person name="Nusbaum C."/>
            <person name="Birren B."/>
        </authorList>
    </citation>
    <scope>NUCLEOTIDE SEQUENCE [LARGE SCALE GENOMIC DNA]</scope>
    <source>
        <strain evidence="2 3">CBS 271.37</strain>
    </source>
</reference>
<feature type="compositionally biased region" description="Basic and acidic residues" evidence="1">
    <location>
        <begin position="495"/>
        <end position="550"/>
    </location>
</feature>
<proteinExistence type="predicted"/>
<organism evidence="2 3">
    <name type="scientific">Fonsecaea pedrosoi CBS 271.37</name>
    <dbReference type="NCBI Taxonomy" id="1442368"/>
    <lineage>
        <taxon>Eukaryota</taxon>
        <taxon>Fungi</taxon>
        <taxon>Dikarya</taxon>
        <taxon>Ascomycota</taxon>
        <taxon>Pezizomycotina</taxon>
        <taxon>Eurotiomycetes</taxon>
        <taxon>Chaetothyriomycetidae</taxon>
        <taxon>Chaetothyriales</taxon>
        <taxon>Herpotrichiellaceae</taxon>
        <taxon>Fonsecaea</taxon>
    </lineage>
</organism>
<evidence type="ECO:0000313" key="2">
    <source>
        <dbReference type="EMBL" id="KIW74130.1"/>
    </source>
</evidence>
<sequence>MAEIGLVASLLGISTFGIRLTTVLYNFGSTASSAREQTDYVARHVTLYSDVLEILARRINDDEPIHSRQALDLVNDIYGHSCDLFDKIRDLLPDRADKVSFVDKIKWNFKKTKVDLLVSEIQYLKSTVNLLVSVLYAGRTIRRHKRKKKSKKAAQDAAVKEDCQAKAEQDDQTADDEITGTNGNDSDNCNGGRVSTALVKHSPHVPPLINTTAMVQFRQLVGQASDVSEERSLVMANSVDLLRDLLDQWTNLEDDGTVTAAAAAATDGAESSTPRAADEQASSEGNTTAANPKPSEEGLYDVWRNYYLQSQKRVEELEAELSKMKTSQTTTSPAVHTSPTDPFSGANPVIAEAVADAARKHFLPSRSSREKEAGKKTPDGRTLGQRAALAAAEVLGMRAWKTASGRQDAGQSRRSSRMSSKLPKDSRRRDDHPREPRVVGTTDSRNSLSGREDMFTTKAADDSRYTTRPKVVREDSLTDPWGYPLGPSTPGYRSPGDRDRYRERSRSRDRVISPGIRDRYRERSQSRDRDASPGIRDRYRERSQSRDRDASLGADDGTFEYGNNFNYNNYGSGSYVPPLGGYTLPYDSRQRYNSYTGVDGINDRPTVRPNIIFRERVRDDDIRRPEDPRLDKGRNNEPIRKEDPGYRDDDYPYVRKEDPRYRDDDYMYMRREDPRCRDDDYMYARSRDSRPDIDRASTDTRASPVREGVRDDVSVRSEDPHLVIHRSFTDGPNIIRRERGRDNVFVRSESPLVGGASAATVDAAVNPVGGRRRNEERAPYVDRDELFANLPLRTHREKLGSDPRVNDTIRRHFYT</sequence>
<evidence type="ECO:0000313" key="3">
    <source>
        <dbReference type="Proteomes" id="UP000053029"/>
    </source>
</evidence>
<feature type="region of interest" description="Disordered" evidence="1">
    <location>
        <begin position="684"/>
        <end position="713"/>
    </location>
</feature>
<protein>
    <recommendedName>
        <fullName evidence="4">Fungal N-terminal domain-containing protein</fullName>
    </recommendedName>
</protein>
<feature type="compositionally biased region" description="Basic and acidic residues" evidence="1">
    <location>
        <begin position="158"/>
        <end position="169"/>
    </location>
</feature>
<accession>A0A0D2G5V3</accession>
<feature type="compositionally biased region" description="Polar residues" evidence="1">
    <location>
        <begin position="270"/>
        <end position="290"/>
    </location>
</feature>
<feature type="compositionally biased region" description="Basic and acidic residues" evidence="1">
    <location>
        <begin position="367"/>
        <end position="379"/>
    </location>
</feature>
<feature type="region of interest" description="Disordered" evidence="1">
    <location>
        <begin position="146"/>
        <end position="195"/>
    </location>
</feature>
<feature type="region of interest" description="Disordered" evidence="1">
    <location>
        <begin position="320"/>
        <end position="346"/>
    </location>
</feature>
<feature type="compositionally biased region" description="Basic and acidic residues" evidence="1">
    <location>
        <begin position="422"/>
        <end position="437"/>
    </location>
</feature>
<feature type="compositionally biased region" description="Basic and acidic residues" evidence="1">
    <location>
        <begin position="684"/>
        <end position="698"/>
    </location>
</feature>
<name>A0A0D2G5V3_9EURO</name>
<dbReference type="PANTHER" id="PTHR36167:SF3">
    <property type="entry name" value="C2H2 FINGER DOMAIN TRANSCRIPTION FACTOR (EUROFUNG)-RELATED"/>
    <property type="match status" value="1"/>
</dbReference>
<dbReference type="PANTHER" id="PTHR36167">
    <property type="entry name" value="C2H2 FINGER DOMAIN TRANSCRIPTION FACTOR (EUROFUNG)-RELATED"/>
    <property type="match status" value="1"/>
</dbReference>
<dbReference type="Proteomes" id="UP000053029">
    <property type="component" value="Unassembled WGS sequence"/>
</dbReference>
<dbReference type="InterPro" id="IPR039327">
    <property type="entry name" value="CON7-like"/>
</dbReference>
<feature type="region of interest" description="Disordered" evidence="1">
    <location>
        <begin position="361"/>
        <end position="385"/>
    </location>
</feature>
<feature type="compositionally biased region" description="Polar residues" evidence="1">
    <location>
        <begin position="179"/>
        <end position="189"/>
    </location>
</feature>
<dbReference type="VEuPathDB" id="FungiDB:Z517_12540"/>
<dbReference type="OrthoDB" id="4121285at2759"/>
<feature type="compositionally biased region" description="Polar residues" evidence="1">
    <location>
        <begin position="324"/>
        <end position="341"/>
    </location>
</feature>
<gene>
    <name evidence="2" type="ORF">Z517_12540</name>
</gene>
<feature type="region of interest" description="Disordered" evidence="1">
    <location>
        <begin position="623"/>
        <end position="659"/>
    </location>
</feature>
<evidence type="ECO:0008006" key="4">
    <source>
        <dbReference type="Google" id="ProtNLM"/>
    </source>
</evidence>
<feature type="region of interest" description="Disordered" evidence="1">
    <location>
        <begin position="262"/>
        <end position="296"/>
    </location>
</feature>
<dbReference type="HOGENOM" id="CLU_346479_0_0_1"/>
<dbReference type="EMBL" id="KN846978">
    <property type="protein sequence ID" value="KIW74130.1"/>
    <property type="molecule type" value="Genomic_DNA"/>
</dbReference>
<dbReference type="AlphaFoldDB" id="A0A0D2G5V3"/>
<dbReference type="RefSeq" id="XP_013277938.1">
    <property type="nucleotide sequence ID" value="XM_013422484.1"/>
</dbReference>
<dbReference type="STRING" id="1442368.A0A0D2G5V3"/>
<dbReference type="GO" id="GO:0006355">
    <property type="term" value="P:regulation of DNA-templated transcription"/>
    <property type="evidence" value="ECO:0007669"/>
    <property type="project" value="InterPro"/>
</dbReference>
<dbReference type="GeneID" id="25312030"/>
<evidence type="ECO:0000256" key="1">
    <source>
        <dbReference type="SAM" id="MobiDB-lite"/>
    </source>
</evidence>
<feature type="compositionally biased region" description="Basic and acidic residues" evidence="1">
    <location>
        <begin position="450"/>
        <end position="476"/>
    </location>
</feature>
<feature type="region of interest" description="Disordered" evidence="1">
    <location>
        <begin position="401"/>
        <end position="563"/>
    </location>
</feature>
<feature type="compositionally biased region" description="Polar residues" evidence="1">
    <location>
        <begin position="409"/>
        <end position="419"/>
    </location>
</feature>
<keyword evidence="3" id="KW-1185">Reference proteome</keyword>